<accession>A0A0V0HWM6</accession>
<name>A0A0V0HWM6_SOLCH</name>
<dbReference type="EMBL" id="GEDG01014307">
    <property type="protein sequence ID" value="JAP24506.1"/>
    <property type="molecule type" value="Transcribed_RNA"/>
</dbReference>
<organism evidence="1">
    <name type="scientific">Solanum chacoense</name>
    <name type="common">Chaco potato</name>
    <dbReference type="NCBI Taxonomy" id="4108"/>
    <lineage>
        <taxon>Eukaryota</taxon>
        <taxon>Viridiplantae</taxon>
        <taxon>Streptophyta</taxon>
        <taxon>Embryophyta</taxon>
        <taxon>Tracheophyta</taxon>
        <taxon>Spermatophyta</taxon>
        <taxon>Magnoliopsida</taxon>
        <taxon>eudicotyledons</taxon>
        <taxon>Gunneridae</taxon>
        <taxon>Pentapetalae</taxon>
        <taxon>asterids</taxon>
        <taxon>lamiids</taxon>
        <taxon>Solanales</taxon>
        <taxon>Solanaceae</taxon>
        <taxon>Solanoideae</taxon>
        <taxon>Solaneae</taxon>
        <taxon>Solanum</taxon>
    </lineage>
</organism>
<sequence length="63" mass="7252">VRNSLPETARVFGFVGSNSSYGVCLVRFTHWSGVYLLWFPLSYKNNIDREPFFCFVLNLKMGA</sequence>
<reference evidence="1" key="1">
    <citation type="submission" date="2015-12" db="EMBL/GenBank/DDBJ databases">
        <title>Gene expression during late stages of embryo sac development: a critical building block for successful pollen-pistil interactions.</title>
        <authorList>
            <person name="Liu Y."/>
            <person name="Joly V."/>
            <person name="Sabar M."/>
            <person name="Matton D.P."/>
        </authorList>
    </citation>
    <scope>NUCLEOTIDE SEQUENCE</scope>
</reference>
<dbReference type="AlphaFoldDB" id="A0A0V0HWM6"/>
<proteinExistence type="predicted"/>
<feature type="non-terminal residue" evidence="1">
    <location>
        <position position="1"/>
    </location>
</feature>
<evidence type="ECO:0000313" key="1">
    <source>
        <dbReference type="EMBL" id="JAP24506.1"/>
    </source>
</evidence>
<protein>
    <submittedName>
        <fullName evidence="1">Putative ovule protein</fullName>
    </submittedName>
</protein>